<evidence type="ECO:0000256" key="1">
    <source>
        <dbReference type="SAM" id="MobiDB-lite"/>
    </source>
</evidence>
<name>A0AAD3HGZ4_9CHLO</name>
<reference evidence="2 3" key="1">
    <citation type="journal article" date="2021" name="Sci. Rep.">
        <title>Genome sequencing of the multicellular alga Astrephomene provides insights into convergent evolution of germ-soma differentiation.</title>
        <authorList>
            <person name="Yamashita S."/>
            <person name="Yamamoto K."/>
            <person name="Matsuzaki R."/>
            <person name="Suzuki S."/>
            <person name="Yamaguchi H."/>
            <person name="Hirooka S."/>
            <person name="Minakuchi Y."/>
            <person name="Miyagishima S."/>
            <person name="Kawachi M."/>
            <person name="Toyoda A."/>
            <person name="Nozaki H."/>
        </authorList>
    </citation>
    <scope>NUCLEOTIDE SEQUENCE [LARGE SCALE GENOMIC DNA]</scope>
    <source>
        <strain evidence="2 3">NIES-4017</strain>
    </source>
</reference>
<feature type="non-terminal residue" evidence="2">
    <location>
        <position position="1"/>
    </location>
</feature>
<keyword evidence="3" id="KW-1185">Reference proteome</keyword>
<evidence type="ECO:0000313" key="3">
    <source>
        <dbReference type="Proteomes" id="UP001054857"/>
    </source>
</evidence>
<feature type="compositionally biased region" description="Basic and acidic residues" evidence="1">
    <location>
        <begin position="28"/>
        <end position="39"/>
    </location>
</feature>
<proteinExistence type="predicted"/>
<evidence type="ECO:0000313" key="2">
    <source>
        <dbReference type="EMBL" id="GFR40025.1"/>
    </source>
</evidence>
<protein>
    <submittedName>
        <fullName evidence="2">Uncharacterized protein</fullName>
    </submittedName>
</protein>
<feature type="non-terminal residue" evidence="2">
    <location>
        <position position="113"/>
    </location>
</feature>
<dbReference type="AlphaFoldDB" id="A0AAD3HGZ4"/>
<accession>A0AAD3HGZ4</accession>
<organism evidence="2 3">
    <name type="scientific">Astrephomene gubernaculifera</name>
    <dbReference type="NCBI Taxonomy" id="47775"/>
    <lineage>
        <taxon>Eukaryota</taxon>
        <taxon>Viridiplantae</taxon>
        <taxon>Chlorophyta</taxon>
        <taxon>core chlorophytes</taxon>
        <taxon>Chlorophyceae</taxon>
        <taxon>CS clade</taxon>
        <taxon>Chlamydomonadales</taxon>
        <taxon>Astrephomenaceae</taxon>
        <taxon>Astrephomene</taxon>
    </lineage>
</organism>
<comment type="caution">
    <text evidence="2">The sequence shown here is derived from an EMBL/GenBank/DDBJ whole genome shotgun (WGS) entry which is preliminary data.</text>
</comment>
<gene>
    <name evidence="2" type="ORF">Agub_g560</name>
</gene>
<dbReference type="Proteomes" id="UP001054857">
    <property type="component" value="Unassembled WGS sequence"/>
</dbReference>
<sequence length="113" mass="11388">PPAAAPLGLFDARAAAASLAAAARYEAERLQPPGQREEGSQSAGDNEACERDDGAEGSQLARGTEAARGHQPSPPRLPASGGDGGGASGEAPRDANVVLSRVFTRVQQGLTRG</sequence>
<dbReference type="EMBL" id="BMAR01000001">
    <property type="protein sequence ID" value="GFR40025.1"/>
    <property type="molecule type" value="Genomic_DNA"/>
</dbReference>
<feature type="region of interest" description="Disordered" evidence="1">
    <location>
        <begin position="28"/>
        <end position="99"/>
    </location>
</feature>